<keyword evidence="3" id="KW-0548">Nucleotidyltransferase</keyword>
<comment type="caution">
    <text evidence="3">The sequence shown here is derived from an EMBL/GenBank/DDBJ whole genome shotgun (WGS) entry which is preliminary data.</text>
</comment>
<dbReference type="Gene3D" id="3.30.420.10">
    <property type="entry name" value="Ribonuclease H-like superfamily/Ribonuclease H"/>
    <property type="match status" value="1"/>
</dbReference>
<keyword evidence="3" id="KW-0808">Transferase</keyword>
<feature type="domain" description="DUF5641" evidence="2">
    <location>
        <begin position="97"/>
        <end position="167"/>
    </location>
</feature>
<dbReference type="GO" id="GO:0003676">
    <property type="term" value="F:nucleic acid binding"/>
    <property type="evidence" value="ECO:0007669"/>
    <property type="project" value="InterPro"/>
</dbReference>
<dbReference type="InterPro" id="IPR040676">
    <property type="entry name" value="DUF5641"/>
</dbReference>
<gene>
    <name evidence="3" type="primary">AVEN_55830_1</name>
    <name evidence="3" type="ORF">CDAR_493461</name>
</gene>
<dbReference type="EMBL" id="BPLQ01011792">
    <property type="protein sequence ID" value="GIY60383.1"/>
    <property type="molecule type" value="Genomic_DNA"/>
</dbReference>
<reference evidence="3 4" key="1">
    <citation type="submission" date="2021-06" db="EMBL/GenBank/DDBJ databases">
        <title>Caerostris darwini draft genome.</title>
        <authorList>
            <person name="Kono N."/>
            <person name="Arakawa K."/>
        </authorList>
    </citation>
    <scope>NUCLEOTIDE SEQUENCE [LARGE SCALE GENOMIC DNA]</scope>
</reference>
<dbReference type="InterPro" id="IPR036397">
    <property type="entry name" value="RNaseH_sf"/>
</dbReference>
<evidence type="ECO:0000313" key="3">
    <source>
        <dbReference type="EMBL" id="GIY60383.1"/>
    </source>
</evidence>
<organism evidence="3 4">
    <name type="scientific">Caerostris darwini</name>
    <dbReference type="NCBI Taxonomy" id="1538125"/>
    <lineage>
        <taxon>Eukaryota</taxon>
        <taxon>Metazoa</taxon>
        <taxon>Ecdysozoa</taxon>
        <taxon>Arthropoda</taxon>
        <taxon>Chelicerata</taxon>
        <taxon>Arachnida</taxon>
        <taxon>Araneae</taxon>
        <taxon>Araneomorphae</taxon>
        <taxon>Entelegynae</taxon>
        <taxon>Araneoidea</taxon>
        <taxon>Araneidae</taxon>
        <taxon>Caerostris</taxon>
    </lineage>
</organism>
<name>A0AAV4URM5_9ARAC</name>
<keyword evidence="3" id="KW-0695">RNA-directed DNA polymerase</keyword>
<dbReference type="GO" id="GO:0003964">
    <property type="term" value="F:RNA-directed DNA polymerase activity"/>
    <property type="evidence" value="ECO:0007669"/>
    <property type="project" value="UniProtKB-KW"/>
</dbReference>
<evidence type="ECO:0000259" key="2">
    <source>
        <dbReference type="Pfam" id="PF18701"/>
    </source>
</evidence>
<dbReference type="Proteomes" id="UP001054837">
    <property type="component" value="Unassembled WGS sequence"/>
</dbReference>
<sequence>MKLEKLQNENDVLLGKHIVKAQQMRNEDINLLDTTQELQFYCLQKQEELITIKAAERELQHFAKIVKEEKLQDFISSQGVTWKFILEHAPWWGGFYERLVKCVKDPSWKNSVTWKIKDVVLIHGTHKSKLLWNLGIIKEVIEGKDNLIRSCVMKTAKGLIRKLVQLLYPFELEISLMYFYEFVD</sequence>
<dbReference type="AlphaFoldDB" id="A0AAV4URM5"/>
<evidence type="ECO:0000313" key="4">
    <source>
        <dbReference type="Proteomes" id="UP001054837"/>
    </source>
</evidence>
<accession>A0AAV4URM5</accession>
<protein>
    <submittedName>
        <fullName evidence="3">Reverse transcriptase</fullName>
    </submittedName>
</protein>
<dbReference type="Pfam" id="PF09311">
    <property type="entry name" value="Rab5-bind"/>
    <property type="match status" value="1"/>
</dbReference>
<feature type="domain" description="Rabaptin GTPase-Rab5 binding" evidence="1">
    <location>
        <begin position="3"/>
        <end position="59"/>
    </location>
</feature>
<evidence type="ECO:0000259" key="1">
    <source>
        <dbReference type="Pfam" id="PF09311"/>
    </source>
</evidence>
<keyword evidence="4" id="KW-1185">Reference proteome</keyword>
<dbReference type="InterPro" id="IPR015390">
    <property type="entry name" value="Rabaptin_Rab5-bd_dom"/>
</dbReference>
<dbReference type="Pfam" id="PF18701">
    <property type="entry name" value="DUF5641"/>
    <property type="match status" value="1"/>
</dbReference>
<proteinExistence type="predicted"/>